<organism evidence="2 3">
    <name type="scientific">Orenia marismortui</name>
    <dbReference type="NCBI Taxonomy" id="46469"/>
    <lineage>
        <taxon>Bacteria</taxon>
        <taxon>Bacillati</taxon>
        <taxon>Bacillota</taxon>
        <taxon>Clostridia</taxon>
        <taxon>Halanaerobiales</taxon>
        <taxon>Halobacteroidaceae</taxon>
        <taxon>Orenia</taxon>
    </lineage>
</organism>
<name>A0A4R8HAY7_9FIRM</name>
<evidence type="ECO:0000313" key="3">
    <source>
        <dbReference type="Proteomes" id="UP000295832"/>
    </source>
</evidence>
<dbReference type="RefSeq" id="WP_134114843.1">
    <property type="nucleotide sequence ID" value="NZ_SOEG01000003.1"/>
</dbReference>
<reference evidence="2 3" key="1">
    <citation type="submission" date="2019-03" db="EMBL/GenBank/DDBJ databases">
        <title>Subsurface microbial communities from deep shales in Ohio and West Virginia, USA.</title>
        <authorList>
            <person name="Wrighton K."/>
        </authorList>
    </citation>
    <scope>NUCLEOTIDE SEQUENCE [LARGE SCALE GENOMIC DNA]</scope>
    <source>
        <strain evidence="2 3">MSL 6dP</strain>
    </source>
</reference>
<feature type="transmembrane region" description="Helical" evidence="1">
    <location>
        <begin position="14"/>
        <end position="36"/>
    </location>
</feature>
<accession>A0A4R8HAY7</accession>
<protein>
    <recommendedName>
        <fullName evidence="4">Single cache domain-containing protein</fullName>
    </recommendedName>
</protein>
<keyword evidence="1" id="KW-0472">Membrane</keyword>
<keyword evidence="1" id="KW-0812">Transmembrane</keyword>
<comment type="caution">
    <text evidence="2">The sequence shown here is derived from an EMBL/GenBank/DDBJ whole genome shotgun (WGS) entry which is preliminary data.</text>
</comment>
<dbReference type="Proteomes" id="UP000295832">
    <property type="component" value="Unassembled WGS sequence"/>
</dbReference>
<proteinExistence type="predicted"/>
<evidence type="ECO:0000256" key="1">
    <source>
        <dbReference type="SAM" id="Phobius"/>
    </source>
</evidence>
<evidence type="ECO:0000313" key="2">
    <source>
        <dbReference type="EMBL" id="TDX53215.1"/>
    </source>
</evidence>
<dbReference type="AlphaFoldDB" id="A0A4R8HAY7"/>
<gene>
    <name evidence="2" type="ORF">C7959_10367</name>
</gene>
<keyword evidence="1" id="KW-1133">Transmembrane helix</keyword>
<evidence type="ECO:0008006" key="4">
    <source>
        <dbReference type="Google" id="ProtNLM"/>
    </source>
</evidence>
<sequence>MKIFNIKYSYRNKLMLQLVLMVVAILSITNIFDIYISRNNLIEEYLATERKTIAKVEQSIQLLDLSYEIIDANMNYKMGEISNNLIEEYKQLNGDISNGDLERLSSNYGVSDIYLIDREGTLVKSTVEENLGLNLI</sequence>
<keyword evidence="3" id="KW-1185">Reference proteome</keyword>
<dbReference type="EMBL" id="SOEG01000003">
    <property type="protein sequence ID" value="TDX53215.1"/>
    <property type="molecule type" value="Genomic_DNA"/>
</dbReference>